<accession>A0A809RSI8</accession>
<evidence type="ECO:0000256" key="1">
    <source>
        <dbReference type="SAM" id="Coils"/>
    </source>
</evidence>
<dbReference type="EMBL" id="AP021857">
    <property type="protein sequence ID" value="BBO19427.1"/>
    <property type="molecule type" value="Genomic_DNA"/>
</dbReference>
<organism evidence="2 3">
    <name type="scientific">Candidatus Desulfobacillus denitrificans</name>
    <dbReference type="NCBI Taxonomy" id="2608985"/>
    <lineage>
        <taxon>Bacteria</taxon>
        <taxon>Pseudomonadati</taxon>
        <taxon>Pseudomonadota</taxon>
        <taxon>Betaproteobacteria</taxon>
        <taxon>Candidatus Desulfobacillus</taxon>
    </lineage>
</organism>
<gene>
    <name evidence="2" type="ORF">DSYM_01260</name>
</gene>
<dbReference type="Proteomes" id="UP000662914">
    <property type="component" value="Chromosome"/>
</dbReference>
<protein>
    <recommendedName>
        <fullName evidence="4">Cell division protein ZapB</fullName>
    </recommendedName>
</protein>
<proteinExistence type="predicted"/>
<dbReference type="AlphaFoldDB" id="A0A809RSI8"/>
<evidence type="ECO:0000313" key="2">
    <source>
        <dbReference type="EMBL" id="BBO19427.1"/>
    </source>
</evidence>
<dbReference type="KEGG" id="ddz:DSYM_01260"/>
<name>A0A809RSI8_9PROT</name>
<keyword evidence="1" id="KW-0175">Coiled coil</keyword>
<feature type="coiled-coil region" evidence="1">
    <location>
        <begin position="12"/>
        <end position="60"/>
    </location>
</feature>
<evidence type="ECO:0000313" key="3">
    <source>
        <dbReference type="Proteomes" id="UP000662914"/>
    </source>
</evidence>
<reference evidence="2" key="1">
    <citation type="journal article" name="DNA Res.">
        <title>The physiological potential of anammox bacteria as revealed by their core genome structure.</title>
        <authorList>
            <person name="Okubo T."/>
            <person name="Toyoda A."/>
            <person name="Fukuhara K."/>
            <person name="Uchiyama I."/>
            <person name="Harigaya Y."/>
            <person name="Kuroiwa M."/>
            <person name="Suzuki T."/>
            <person name="Murakami Y."/>
            <person name="Suwa Y."/>
            <person name="Takami H."/>
        </authorList>
    </citation>
    <scope>NUCLEOTIDE SEQUENCE</scope>
    <source>
        <strain evidence="2">317325-3</strain>
    </source>
</reference>
<sequence>MDRELFALEERIEQFITLCHNLRAENQELRTRVAGLEVERNRLNEKIENACTRLESLMERMPEQ</sequence>
<dbReference type="Gene3D" id="1.20.5.340">
    <property type="match status" value="1"/>
</dbReference>
<evidence type="ECO:0008006" key="4">
    <source>
        <dbReference type="Google" id="ProtNLM"/>
    </source>
</evidence>